<dbReference type="SMART" id="SM00855">
    <property type="entry name" value="PGAM"/>
    <property type="match status" value="1"/>
</dbReference>
<dbReference type="GeneID" id="300210473"/>
<keyword evidence="2" id="KW-1185">Reference proteome</keyword>
<dbReference type="PANTHER" id="PTHR48100">
    <property type="entry name" value="BROAD-SPECIFICITY PHOSPHATASE YOR283W-RELATED"/>
    <property type="match status" value="1"/>
</dbReference>
<dbReference type="SUPFAM" id="SSF53254">
    <property type="entry name" value="Phosphoglycerate mutase-like"/>
    <property type="match status" value="1"/>
</dbReference>
<dbReference type="Pfam" id="PF00300">
    <property type="entry name" value="His_Phos_1"/>
    <property type="match status" value="1"/>
</dbReference>
<dbReference type="Proteomes" id="UP000199524">
    <property type="component" value="Chromosome I"/>
</dbReference>
<gene>
    <name evidence="1" type="ORF">SAMN05216598_5636</name>
</gene>
<dbReference type="InterPro" id="IPR013078">
    <property type="entry name" value="His_Pase_superF_clade-1"/>
</dbReference>
<organism evidence="1 2">
    <name type="scientific">Pseudomonas asplenii</name>
    <dbReference type="NCBI Taxonomy" id="53407"/>
    <lineage>
        <taxon>Bacteria</taxon>
        <taxon>Pseudomonadati</taxon>
        <taxon>Pseudomonadota</taxon>
        <taxon>Gammaproteobacteria</taxon>
        <taxon>Pseudomonadales</taxon>
        <taxon>Pseudomonadaceae</taxon>
        <taxon>Pseudomonas</taxon>
    </lineage>
</organism>
<dbReference type="RefSeq" id="WP_010447139.1">
    <property type="nucleotide sequence ID" value="NZ_CP087202.1"/>
</dbReference>
<protein>
    <submittedName>
        <fullName evidence="1">Broad specificity phosphatase PhoE</fullName>
    </submittedName>
</protein>
<dbReference type="CDD" id="cd07067">
    <property type="entry name" value="HP_PGM_like"/>
    <property type="match status" value="1"/>
</dbReference>
<accession>A0A1H2A956</accession>
<sequence length="181" mass="20017">MSIRLSIVCHARTEAQRLGRFALDEPVEPKGLAKAAELASRLKKPVRILSAPETRAWQTAEALGSEIEIVPELGDYDFGEWQGLALSDLQESDPQGLEAWINQPQIAPPAGESVIELCARVGAWLDGFQEDGHFFVVTHPFVIRAAILHALQAGPSSFNAIDIEPLSVVDLRRNGRWRLRF</sequence>
<dbReference type="EMBL" id="LT629777">
    <property type="protein sequence ID" value="SDT42413.1"/>
    <property type="molecule type" value="Genomic_DNA"/>
</dbReference>
<evidence type="ECO:0000313" key="2">
    <source>
        <dbReference type="Proteomes" id="UP000199524"/>
    </source>
</evidence>
<dbReference type="AlphaFoldDB" id="A0A1H2A956"/>
<dbReference type="InterPro" id="IPR050275">
    <property type="entry name" value="PGM_Phosphatase"/>
</dbReference>
<evidence type="ECO:0000313" key="1">
    <source>
        <dbReference type="EMBL" id="SDT42413.1"/>
    </source>
</evidence>
<dbReference type="PANTHER" id="PTHR48100:SF10">
    <property type="entry name" value="2-CARBOXY-D-ARABINITOL-1-PHOSPHATASE-RELATED"/>
    <property type="match status" value="1"/>
</dbReference>
<dbReference type="GO" id="GO:0016791">
    <property type="term" value="F:phosphatase activity"/>
    <property type="evidence" value="ECO:0007669"/>
    <property type="project" value="TreeGrafter"/>
</dbReference>
<dbReference type="Gene3D" id="3.40.50.1240">
    <property type="entry name" value="Phosphoglycerate mutase-like"/>
    <property type="match status" value="1"/>
</dbReference>
<name>A0A1H2A956_9PSED</name>
<reference evidence="2" key="1">
    <citation type="submission" date="2016-10" db="EMBL/GenBank/DDBJ databases">
        <authorList>
            <person name="Varghese N."/>
            <person name="Submissions S."/>
        </authorList>
    </citation>
    <scope>NUCLEOTIDE SEQUENCE [LARGE SCALE GENOMIC DNA]</scope>
    <source>
        <strain evidence="2">ATCC 23835</strain>
    </source>
</reference>
<proteinExistence type="predicted"/>
<dbReference type="InterPro" id="IPR029033">
    <property type="entry name" value="His_PPase_superfam"/>
</dbReference>